<dbReference type="InterPro" id="IPR025558">
    <property type="entry name" value="DUF4283"/>
</dbReference>
<proteinExistence type="predicted"/>
<dbReference type="GeneID" id="120284118"/>
<dbReference type="PANTHER" id="PTHR31286">
    <property type="entry name" value="GLYCINE-RICH CELL WALL STRUCTURAL PROTEIN 1.8-LIKE"/>
    <property type="match status" value="1"/>
</dbReference>
<dbReference type="Proteomes" id="UP001515500">
    <property type="component" value="Chromosome 19"/>
</dbReference>
<evidence type="ECO:0000313" key="2">
    <source>
        <dbReference type="Proteomes" id="UP001515500"/>
    </source>
</evidence>
<name>A0AB40D7I8_DIOCR</name>
<keyword evidence="2" id="KW-1185">Reference proteome</keyword>
<feature type="domain" description="DUF4283" evidence="1">
    <location>
        <begin position="93"/>
        <end position="174"/>
    </location>
</feature>
<dbReference type="AlphaFoldDB" id="A0AB40D7I8"/>
<gene>
    <name evidence="3" type="primary">LOC120284118</name>
</gene>
<dbReference type="InterPro" id="IPR040256">
    <property type="entry name" value="At4g02000-like"/>
</dbReference>
<dbReference type="RefSeq" id="XP_039146855.1">
    <property type="nucleotide sequence ID" value="XM_039290921.1"/>
</dbReference>
<sequence>MIIVNQQHKSFPLALILCTYLRRSPLAMASGDWHPAPSPSPTQPKSWAQIASSLRQSSDNSLLHNTHILNKLKETTTNFIRLDSVTMSRARMKFQHALYGKLFGKPPHFDQVKTNLLAKWSIFGEVTISNLPNGFLLIKCSSQKTMQHLLLDGPCSVNGLILQLSPWKPFFEPTFAKLSIAAIWLQLHNLPVEFWEGETLETIVGQFGTLLKVDDFKSSLSRSKYARICVEIDLSKPLSRGFWIGDNLHQVFVVVLYEQLSTFCYTCGMISHGSNFYSRSVTPGTARTTSSRLVWQVETGSSLVSASKIRAWMILSLSLIVPRRKIWKKWFILLLTLTTAPVF</sequence>
<reference evidence="3" key="1">
    <citation type="submission" date="2025-08" db="UniProtKB">
        <authorList>
            <consortium name="RefSeq"/>
        </authorList>
    </citation>
    <scope>IDENTIFICATION</scope>
</reference>
<dbReference type="PANTHER" id="PTHR31286:SF180">
    <property type="entry name" value="OS10G0362600 PROTEIN"/>
    <property type="match status" value="1"/>
</dbReference>
<accession>A0AB40D7I8</accession>
<evidence type="ECO:0000259" key="1">
    <source>
        <dbReference type="Pfam" id="PF14111"/>
    </source>
</evidence>
<protein>
    <submittedName>
        <fullName evidence="3">Uncharacterized protein LOC120284118</fullName>
    </submittedName>
</protein>
<organism evidence="2 3">
    <name type="scientific">Dioscorea cayennensis subsp. rotundata</name>
    <name type="common">White Guinea yam</name>
    <name type="synonym">Dioscorea rotundata</name>
    <dbReference type="NCBI Taxonomy" id="55577"/>
    <lineage>
        <taxon>Eukaryota</taxon>
        <taxon>Viridiplantae</taxon>
        <taxon>Streptophyta</taxon>
        <taxon>Embryophyta</taxon>
        <taxon>Tracheophyta</taxon>
        <taxon>Spermatophyta</taxon>
        <taxon>Magnoliopsida</taxon>
        <taxon>Liliopsida</taxon>
        <taxon>Dioscoreales</taxon>
        <taxon>Dioscoreaceae</taxon>
        <taxon>Dioscorea</taxon>
    </lineage>
</organism>
<evidence type="ECO:0000313" key="3">
    <source>
        <dbReference type="RefSeq" id="XP_039146855.1"/>
    </source>
</evidence>
<dbReference type="Pfam" id="PF14111">
    <property type="entry name" value="DUF4283"/>
    <property type="match status" value="1"/>
</dbReference>